<dbReference type="EMBL" id="CP003119">
    <property type="protein sequence ID" value="AFA74210.1"/>
    <property type="molecule type" value="Genomic_DNA"/>
</dbReference>
<dbReference type="Proteomes" id="UP000009154">
    <property type="component" value="Chromosome"/>
</dbReference>
<feature type="region of interest" description="Disordered" evidence="1">
    <location>
        <begin position="109"/>
        <end position="131"/>
    </location>
</feature>
<evidence type="ECO:0000313" key="3">
    <source>
        <dbReference type="Proteomes" id="UP000009154"/>
    </source>
</evidence>
<sequence length="216" mass="23708">MTTDKKRVMRKAVGLARATAENDHDPGVLRVVESSIDAAAEISDGRLDADALDHQIAEQMRTVFRRVEPDGPLWALHLEVAEAVLDLLDEDERAALWARTRWADAADPALPPARKAEAEPWEEPVSTLSEPLADEPPAVEVEMPEVTSEPVSGDEEIIEAEVVEVDHVTSAQRTYRMPPGQYYAPGAQAMLGRSISGRRRPVTEISTSSPDLADQR</sequence>
<organism evidence="2 3">
    <name type="scientific">Gordonia polyisoprenivorans (strain DSM 44266 / VH2)</name>
    <dbReference type="NCBI Taxonomy" id="1112204"/>
    <lineage>
        <taxon>Bacteria</taxon>
        <taxon>Bacillati</taxon>
        <taxon>Actinomycetota</taxon>
        <taxon>Actinomycetes</taxon>
        <taxon>Mycobacteriales</taxon>
        <taxon>Gordoniaceae</taxon>
        <taxon>Gordonia</taxon>
    </lineage>
</organism>
<protein>
    <submittedName>
        <fullName evidence="2">Uncharacterized protein</fullName>
    </submittedName>
</protein>
<dbReference type="RefSeq" id="WP_014360675.1">
    <property type="nucleotide sequence ID" value="NC_016906.1"/>
</dbReference>
<dbReference type="AlphaFoldDB" id="H6MX92"/>
<name>H6MX92_GORPV</name>
<dbReference type="KEGG" id="gpo:GPOL_c31950"/>
<dbReference type="HOGENOM" id="CLU_1276162_0_0_11"/>
<gene>
    <name evidence="2" type="ordered locus">GPOL_c31950</name>
</gene>
<keyword evidence="3" id="KW-1185">Reference proteome</keyword>
<dbReference type="GeneID" id="90160223"/>
<accession>H6MX92</accession>
<evidence type="ECO:0000256" key="1">
    <source>
        <dbReference type="SAM" id="MobiDB-lite"/>
    </source>
</evidence>
<reference evidence="2 3" key="1">
    <citation type="journal article" date="2012" name="Appl. Environ. Microbiol.">
        <title>Involvement of two latex-clearing proteins during rubber degradation and insights into the subsequent degradation pathway revealed by the genome sequence of Gordonia polyisoprenivorans strain VH2.</title>
        <authorList>
            <person name="Hiessl S."/>
            <person name="Schuldes J."/>
            <person name="Thurmer A."/>
            <person name="Halbsguth T."/>
            <person name="Broker D."/>
            <person name="Angelov A."/>
            <person name="Liebl W."/>
            <person name="Daniel R."/>
            <person name="Steinbuchel A."/>
        </authorList>
    </citation>
    <scope>NUCLEOTIDE SEQUENCE [LARGE SCALE GENOMIC DNA]</scope>
    <source>
        <strain evidence="3">DSM 44266 / VH2</strain>
    </source>
</reference>
<evidence type="ECO:0000313" key="2">
    <source>
        <dbReference type="EMBL" id="AFA74210.1"/>
    </source>
</evidence>
<dbReference type="STRING" id="1112204.GPOL_c31950"/>
<feature type="region of interest" description="Disordered" evidence="1">
    <location>
        <begin position="193"/>
        <end position="216"/>
    </location>
</feature>
<proteinExistence type="predicted"/>
<dbReference type="eggNOG" id="ENOG5031WAU">
    <property type="taxonomic scope" value="Bacteria"/>
</dbReference>